<dbReference type="Pfam" id="PF00173">
    <property type="entry name" value="Cyt-b5"/>
    <property type="match status" value="1"/>
</dbReference>
<evidence type="ECO:0000256" key="1">
    <source>
        <dbReference type="ARBA" id="ARBA00022617"/>
    </source>
</evidence>
<comment type="similarity">
    <text evidence="4 5">Belongs to the cytochrome b5 family.</text>
</comment>
<dbReference type="GO" id="GO:0020037">
    <property type="term" value="F:heme binding"/>
    <property type="evidence" value="ECO:0007669"/>
    <property type="project" value="UniProtKB-UniRule"/>
</dbReference>
<keyword evidence="1 5" id="KW-0349">Heme</keyword>
<name>A0A0N5AZZ5_9BILA</name>
<evidence type="ECO:0000256" key="2">
    <source>
        <dbReference type="ARBA" id="ARBA00022723"/>
    </source>
</evidence>
<dbReference type="PANTHER" id="PTHR19359">
    <property type="entry name" value="CYTOCHROME B5"/>
    <property type="match status" value="1"/>
</dbReference>
<keyword evidence="5" id="KW-0472">Membrane</keyword>
<dbReference type="InterPro" id="IPR050668">
    <property type="entry name" value="Cytochrome_b5"/>
</dbReference>
<dbReference type="PRINTS" id="PR00363">
    <property type="entry name" value="CYTOCHROMEB5"/>
</dbReference>
<dbReference type="PROSITE" id="PS50255">
    <property type="entry name" value="CYTOCHROME_B5_2"/>
    <property type="match status" value="1"/>
</dbReference>
<evidence type="ECO:0000256" key="5">
    <source>
        <dbReference type="RuleBase" id="RU362121"/>
    </source>
</evidence>
<protein>
    <submittedName>
        <fullName evidence="8">Cytochrome b5 heme-binding domain-containing protein</fullName>
    </submittedName>
</protein>
<dbReference type="SMART" id="SM01117">
    <property type="entry name" value="Cyt-b5"/>
    <property type="match status" value="1"/>
</dbReference>
<evidence type="ECO:0000256" key="3">
    <source>
        <dbReference type="ARBA" id="ARBA00023004"/>
    </source>
</evidence>
<proteinExistence type="inferred from homology"/>
<keyword evidence="3 5" id="KW-0408">Iron</keyword>
<feature type="transmembrane region" description="Helical" evidence="5">
    <location>
        <begin position="112"/>
        <end position="134"/>
    </location>
</feature>
<dbReference type="PROSITE" id="PS00191">
    <property type="entry name" value="CYTOCHROME_B5_1"/>
    <property type="match status" value="1"/>
</dbReference>
<dbReference type="InterPro" id="IPR036400">
    <property type="entry name" value="Cyt_B5-like_heme/steroid_sf"/>
</dbReference>
<dbReference type="InterPro" id="IPR018506">
    <property type="entry name" value="Cyt_B5_heme-BS"/>
</dbReference>
<reference evidence="8" key="1">
    <citation type="submission" date="2017-02" db="UniProtKB">
        <authorList>
            <consortium name="WormBaseParasite"/>
        </authorList>
    </citation>
    <scope>IDENTIFICATION</scope>
</reference>
<sequence length="137" mass="15148">MASSELPEYSAEEVADHRLKDSAWTVYQGEVLDVTKFLAEHPGGEIPLLEVAGEDCTEKFVAVGHSKDAEEKAKQYVIGKLKGSSTEESKAKKCCRCCRLKLPELTQKQRDIALYICLPTAAVVASLIIAYRFANRN</sequence>
<accession>A0A0N5AZZ5</accession>
<evidence type="ECO:0000313" key="8">
    <source>
        <dbReference type="WBParaSite" id="SMUV_0001058001-mRNA-1"/>
    </source>
</evidence>
<keyword evidence="2 5" id="KW-0479">Metal-binding</keyword>
<keyword evidence="5" id="KW-0812">Transmembrane</keyword>
<dbReference type="STRING" id="451379.A0A0N5AZZ5"/>
<keyword evidence="5" id="KW-1133">Transmembrane helix</keyword>
<evidence type="ECO:0000313" key="7">
    <source>
        <dbReference type="Proteomes" id="UP000046393"/>
    </source>
</evidence>
<dbReference type="SUPFAM" id="SSF55856">
    <property type="entry name" value="Cytochrome b5-like heme/steroid binding domain"/>
    <property type="match status" value="1"/>
</dbReference>
<dbReference type="GO" id="GO:0016020">
    <property type="term" value="C:membrane"/>
    <property type="evidence" value="ECO:0007669"/>
    <property type="project" value="TreeGrafter"/>
</dbReference>
<dbReference type="AlphaFoldDB" id="A0A0N5AZZ5"/>
<dbReference type="PANTHER" id="PTHR19359:SF14">
    <property type="entry name" value="CYTOCHROME B5 A"/>
    <property type="match status" value="1"/>
</dbReference>
<feature type="domain" description="Cytochrome b5 heme-binding" evidence="6">
    <location>
        <begin position="6"/>
        <end position="82"/>
    </location>
</feature>
<dbReference type="GO" id="GO:0046872">
    <property type="term" value="F:metal ion binding"/>
    <property type="evidence" value="ECO:0007669"/>
    <property type="project" value="UniProtKB-UniRule"/>
</dbReference>
<dbReference type="Proteomes" id="UP000046393">
    <property type="component" value="Unplaced"/>
</dbReference>
<evidence type="ECO:0000259" key="6">
    <source>
        <dbReference type="PROSITE" id="PS50255"/>
    </source>
</evidence>
<dbReference type="Gene3D" id="3.10.120.10">
    <property type="entry name" value="Cytochrome b5-like heme/steroid binding domain"/>
    <property type="match status" value="1"/>
</dbReference>
<keyword evidence="7" id="KW-1185">Reference proteome</keyword>
<dbReference type="InterPro" id="IPR001199">
    <property type="entry name" value="Cyt_B5-like_heme/steroid-bd"/>
</dbReference>
<dbReference type="WBParaSite" id="SMUV_0001058001-mRNA-1">
    <property type="protein sequence ID" value="SMUV_0001058001-mRNA-1"/>
    <property type="gene ID" value="SMUV_0001058001"/>
</dbReference>
<organism evidence="7 8">
    <name type="scientific">Syphacia muris</name>
    <dbReference type="NCBI Taxonomy" id="451379"/>
    <lineage>
        <taxon>Eukaryota</taxon>
        <taxon>Metazoa</taxon>
        <taxon>Ecdysozoa</taxon>
        <taxon>Nematoda</taxon>
        <taxon>Chromadorea</taxon>
        <taxon>Rhabditida</taxon>
        <taxon>Spirurina</taxon>
        <taxon>Oxyuridomorpha</taxon>
        <taxon>Oxyuroidea</taxon>
        <taxon>Oxyuridae</taxon>
        <taxon>Syphacia</taxon>
    </lineage>
</organism>
<evidence type="ECO:0000256" key="4">
    <source>
        <dbReference type="ARBA" id="ARBA00038168"/>
    </source>
</evidence>